<sequence>MATHDPTNGGARAVEPDPRDKGLGELVKDLASQTSTLVRQEIKLAQAEVTEKGKVAGKGAGMLAGAAVVALLGLGALTAFLIIVLDSFLPLWLAALIVTLLWLALAAVLGLAGKNAIQKATPPAPQTVETVKEDIQWAKTQTGSAAR</sequence>
<dbReference type="RefSeq" id="WP_121254149.1">
    <property type="nucleotide sequence ID" value="NZ_RBIL01000002.1"/>
</dbReference>
<keyword evidence="4" id="KW-1185">Reference proteome</keyword>
<evidence type="ECO:0000313" key="4">
    <source>
        <dbReference type="Proteomes" id="UP000278962"/>
    </source>
</evidence>
<gene>
    <name evidence="3" type="ORF">C8N24_4442</name>
</gene>
<keyword evidence="2" id="KW-1133">Transmembrane helix</keyword>
<dbReference type="Pfam" id="PF07332">
    <property type="entry name" value="Phage_holin_3_6"/>
    <property type="match status" value="1"/>
</dbReference>
<name>A0A660L4F4_9ACTN</name>
<feature type="region of interest" description="Disordered" evidence="1">
    <location>
        <begin position="1"/>
        <end position="21"/>
    </location>
</feature>
<organism evidence="3 4">
    <name type="scientific">Solirubrobacter pauli</name>
    <dbReference type="NCBI Taxonomy" id="166793"/>
    <lineage>
        <taxon>Bacteria</taxon>
        <taxon>Bacillati</taxon>
        <taxon>Actinomycetota</taxon>
        <taxon>Thermoleophilia</taxon>
        <taxon>Solirubrobacterales</taxon>
        <taxon>Solirubrobacteraceae</taxon>
        <taxon>Solirubrobacter</taxon>
    </lineage>
</organism>
<feature type="transmembrane region" description="Helical" evidence="2">
    <location>
        <begin position="62"/>
        <end position="85"/>
    </location>
</feature>
<keyword evidence="2" id="KW-0812">Transmembrane</keyword>
<dbReference type="EMBL" id="RBIL01000002">
    <property type="protein sequence ID" value="RKQ86430.1"/>
    <property type="molecule type" value="Genomic_DNA"/>
</dbReference>
<feature type="transmembrane region" description="Helical" evidence="2">
    <location>
        <begin position="91"/>
        <end position="112"/>
    </location>
</feature>
<keyword evidence="2" id="KW-0472">Membrane</keyword>
<evidence type="ECO:0000313" key="3">
    <source>
        <dbReference type="EMBL" id="RKQ86430.1"/>
    </source>
</evidence>
<proteinExistence type="predicted"/>
<comment type="caution">
    <text evidence="3">The sequence shown here is derived from an EMBL/GenBank/DDBJ whole genome shotgun (WGS) entry which is preliminary data.</text>
</comment>
<protein>
    <submittedName>
        <fullName evidence="3">Putative superfamily III holin-X</fullName>
    </submittedName>
</protein>
<accession>A0A660L4F4</accession>
<evidence type="ECO:0000256" key="1">
    <source>
        <dbReference type="SAM" id="MobiDB-lite"/>
    </source>
</evidence>
<dbReference type="InterPro" id="IPR009937">
    <property type="entry name" value="Phage_holin_3_6"/>
</dbReference>
<dbReference type="Proteomes" id="UP000278962">
    <property type="component" value="Unassembled WGS sequence"/>
</dbReference>
<dbReference type="OrthoDB" id="3216929at2"/>
<evidence type="ECO:0000256" key="2">
    <source>
        <dbReference type="SAM" id="Phobius"/>
    </source>
</evidence>
<reference evidence="3 4" key="1">
    <citation type="submission" date="2018-10" db="EMBL/GenBank/DDBJ databases">
        <title>Genomic Encyclopedia of Archaeal and Bacterial Type Strains, Phase II (KMG-II): from individual species to whole genera.</title>
        <authorList>
            <person name="Goeker M."/>
        </authorList>
    </citation>
    <scope>NUCLEOTIDE SEQUENCE [LARGE SCALE GENOMIC DNA]</scope>
    <source>
        <strain evidence="3 4">DSM 14954</strain>
    </source>
</reference>
<dbReference type="AlphaFoldDB" id="A0A660L4F4"/>